<protein>
    <recommendedName>
        <fullName evidence="1">DUF6894 domain-containing protein</fullName>
    </recommendedName>
</protein>
<dbReference type="RefSeq" id="WP_238272902.1">
    <property type="nucleotide sequence ID" value="NZ_BPQG01000074.1"/>
</dbReference>
<dbReference type="EMBL" id="BPQG01000074">
    <property type="protein sequence ID" value="GJD46314.1"/>
    <property type="molecule type" value="Genomic_DNA"/>
</dbReference>
<dbReference type="Pfam" id="PF21834">
    <property type="entry name" value="DUF6894"/>
    <property type="match status" value="1"/>
</dbReference>
<evidence type="ECO:0000313" key="3">
    <source>
        <dbReference type="Proteomes" id="UP001055117"/>
    </source>
</evidence>
<organism evidence="2 3">
    <name type="scientific">Methylobacterium cerastii</name>
    <dbReference type="NCBI Taxonomy" id="932741"/>
    <lineage>
        <taxon>Bacteria</taxon>
        <taxon>Pseudomonadati</taxon>
        <taxon>Pseudomonadota</taxon>
        <taxon>Alphaproteobacteria</taxon>
        <taxon>Hyphomicrobiales</taxon>
        <taxon>Methylobacteriaceae</taxon>
        <taxon>Methylobacterium</taxon>
    </lineage>
</organism>
<evidence type="ECO:0000313" key="2">
    <source>
        <dbReference type="EMBL" id="GJD46314.1"/>
    </source>
</evidence>
<accession>A0ABQ4QMP1</accession>
<reference evidence="2 3" key="1">
    <citation type="journal article" date="2021" name="Front. Microbiol.">
        <title>Comprehensive Comparative Genomics and Phenotyping of Methylobacterium Species.</title>
        <authorList>
            <person name="Alessa O."/>
            <person name="Ogura Y."/>
            <person name="Fujitani Y."/>
            <person name="Takami H."/>
            <person name="Hayashi T."/>
            <person name="Sahin N."/>
            <person name="Tani A."/>
        </authorList>
    </citation>
    <scope>NUCLEOTIDE SEQUENCE [LARGE SCALE GENOMIC DNA]</scope>
    <source>
        <strain evidence="2 3">DSM 23679</strain>
    </source>
</reference>
<proteinExistence type="predicted"/>
<feature type="domain" description="DUF6894" evidence="1">
    <location>
        <begin position="2"/>
        <end position="69"/>
    </location>
</feature>
<evidence type="ECO:0000259" key="1">
    <source>
        <dbReference type="Pfam" id="PF21834"/>
    </source>
</evidence>
<sequence length="83" mass="9138">MRYYIDTDDGDARVIDEAGFDLPGPLEARTTAIDALPDMARQKIPNGDDRTFTVSVRNEAGGVIYSAELVMTGTWHIPRPQEG</sequence>
<gene>
    <name evidence="2" type="ORF">AFCDBAGC_4194</name>
</gene>
<name>A0ABQ4QMP1_9HYPH</name>
<comment type="caution">
    <text evidence="2">The sequence shown here is derived from an EMBL/GenBank/DDBJ whole genome shotgun (WGS) entry which is preliminary data.</text>
</comment>
<dbReference type="InterPro" id="IPR054189">
    <property type="entry name" value="DUF6894"/>
</dbReference>
<dbReference type="Proteomes" id="UP001055117">
    <property type="component" value="Unassembled WGS sequence"/>
</dbReference>
<keyword evidence="3" id="KW-1185">Reference proteome</keyword>